<dbReference type="GO" id="GO:0140359">
    <property type="term" value="F:ABC-type transporter activity"/>
    <property type="evidence" value="ECO:0007669"/>
    <property type="project" value="InterPro"/>
</dbReference>
<keyword evidence="1" id="KW-1133">Transmembrane helix</keyword>
<evidence type="ECO:0000313" key="3">
    <source>
        <dbReference type="Proteomes" id="UP000198553"/>
    </source>
</evidence>
<dbReference type="Pfam" id="PF12679">
    <property type="entry name" value="ABC2_membrane_2"/>
    <property type="match status" value="1"/>
</dbReference>
<accession>A0A1H8HGL8</accession>
<dbReference type="RefSeq" id="WP_090748900.1">
    <property type="nucleotide sequence ID" value="NZ_FOBW01000015.1"/>
</dbReference>
<sequence>MGKLIINECAKLFRRTGTWVMFAIVIIMILGIGAFLKYGEVNNPPQVNPAWEQELAMQLEADRAALEETGQNNATLRMFYEREIAVKEYQLEKDLAPETGVTLWSLMSEAQAVIGIIGVFTIIIAAGMVASEFSWGTVKLLLIRPIKRSKILLSKYLTVLLFGGLMLTVLYTVSALVGLVLFGMPEQARPYLAFADGEVVERSMFIQLIYNYLLSSIDVLMLATMAFMISAVFRNSSLAIGLSLFLMFMGGTGTMLLASKFDWAKYVLFANTNLTVYFDGVPPVEGMTLAFSIIMLLIYFVVFHLLAFFVFAKRDVAA</sequence>
<dbReference type="STRING" id="930146.SAMN05192533_11510"/>
<dbReference type="PANTHER" id="PTHR37305:SF1">
    <property type="entry name" value="MEMBRANE PROTEIN"/>
    <property type="match status" value="1"/>
</dbReference>
<dbReference type="Proteomes" id="UP000198553">
    <property type="component" value="Unassembled WGS sequence"/>
</dbReference>
<organism evidence="2 3">
    <name type="scientific">Mesobacillus persicus</name>
    <dbReference type="NCBI Taxonomy" id="930146"/>
    <lineage>
        <taxon>Bacteria</taxon>
        <taxon>Bacillati</taxon>
        <taxon>Bacillota</taxon>
        <taxon>Bacilli</taxon>
        <taxon>Bacillales</taxon>
        <taxon>Bacillaceae</taxon>
        <taxon>Mesobacillus</taxon>
    </lineage>
</organism>
<name>A0A1H8HGL8_9BACI</name>
<evidence type="ECO:0000313" key="2">
    <source>
        <dbReference type="EMBL" id="SEN55144.1"/>
    </source>
</evidence>
<dbReference type="PANTHER" id="PTHR37305">
    <property type="entry name" value="INTEGRAL MEMBRANE PROTEIN-RELATED"/>
    <property type="match status" value="1"/>
</dbReference>
<evidence type="ECO:0000256" key="1">
    <source>
        <dbReference type="SAM" id="Phobius"/>
    </source>
</evidence>
<keyword evidence="1" id="KW-0812">Transmembrane</keyword>
<feature type="transmembrane region" description="Helical" evidence="1">
    <location>
        <begin position="12"/>
        <end position="36"/>
    </location>
</feature>
<dbReference type="GO" id="GO:0005886">
    <property type="term" value="C:plasma membrane"/>
    <property type="evidence" value="ECO:0007669"/>
    <property type="project" value="UniProtKB-SubCell"/>
</dbReference>
<gene>
    <name evidence="2" type="ORF">SAMN05192533_11510</name>
</gene>
<feature type="transmembrane region" description="Helical" evidence="1">
    <location>
        <begin position="238"/>
        <end position="258"/>
    </location>
</feature>
<feature type="transmembrane region" description="Helical" evidence="1">
    <location>
        <begin position="112"/>
        <end position="135"/>
    </location>
</feature>
<feature type="transmembrane region" description="Helical" evidence="1">
    <location>
        <begin position="204"/>
        <end position="226"/>
    </location>
</feature>
<feature type="transmembrane region" description="Helical" evidence="1">
    <location>
        <begin position="156"/>
        <end position="184"/>
    </location>
</feature>
<keyword evidence="1" id="KW-0472">Membrane</keyword>
<protein>
    <submittedName>
        <fullName evidence="2">ABC-2 type transport system permease protein</fullName>
    </submittedName>
</protein>
<dbReference type="OrthoDB" id="8613028at2"/>
<dbReference type="EMBL" id="FOBW01000015">
    <property type="protein sequence ID" value="SEN55144.1"/>
    <property type="molecule type" value="Genomic_DNA"/>
</dbReference>
<keyword evidence="3" id="KW-1185">Reference proteome</keyword>
<proteinExistence type="predicted"/>
<feature type="transmembrane region" description="Helical" evidence="1">
    <location>
        <begin position="289"/>
        <end position="312"/>
    </location>
</feature>
<reference evidence="3" key="1">
    <citation type="submission" date="2016-10" db="EMBL/GenBank/DDBJ databases">
        <authorList>
            <person name="Varghese N."/>
            <person name="Submissions S."/>
        </authorList>
    </citation>
    <scope>NUCLEOTIDE SEQUENCE [LARGE SCALE GENOMIC DNA]</scope>
    <source>
        <strain evidence="3">B48,IBRC-M 10115,DSM 25386,CECT 8001</strain>
    </source>
</reference>
<dbReference type="AlphaFoldDB" id="A0A1H8HGL8"/>